<sequence>MCSNRQPETIEFRARDLPAVTAGFVGREVELDMLLPLVMTPGRLVTLTGMGGIGKTQLAAEAVRRFRNATGIPVRWIRLAHLARDSGRAAIEAEIAGSGLGTDVPVGPAAGRRTHALLVLDNCEHVRSGVAAALPGLLDTMSGLTVLTTSREALGDDREQTIVVPPLSRSDALTLFRYGAALVGYPLENDWPQSASAICGHLHDNPLYIRLAAARLERRPLRSLLDGLNGEAGVDQRLRWYAASRVGADDRHHGIYAAIAWSYDLCGDEERLLFERMSVFAPGRIAPAGDAADIDAGSEAAAIEAVCADDADIDAARESAFATTRLHRGKIETLLEQLVRRSLVSVQRTPTGARYSLTESVRVFAQERLRERDAAAAGDPVRRHLRYYRNRVVDAAAQWFGPREDTLIRWLPSAWPDVRTAIRAGLGTPADAVLALEICAALQAVPVSPAPSLREVRQLTERAMAVAGSSAAAELRLRATAALAWTAVRQGLFEDAERLLEQCVVACDLEPDQARHWRDTAAIDIGLPAVVEFVWGCELWLVRRDGAAIGVLVRAREKFERNHEWGMAARCAVSAVAGTAQLRGPEQAERLVGPLRVRADAGKSRWTMAWADLSEAIALIERGDAPRATALIARAVSYLASVGDRRGVVWALTLRIRALAPSIAGIGPRRAAAAAEIARLSGIVGTVGTELGTDTRATADLVERTTAAVAVARDLLGAKAFAAAHARGARLRLDPDGLAHMLSGASGFDRSLRSNGHGRAADSRWNELSRSERHVALLAAAGWTNTAIAARRGTSVRTVHAQMAATLHKLMITSRRDIAEFVPVTQRLESLREAARPARSDSGRAGARGTHCHPE</sequence>
<dbReference type="EMBL" id="AP023396">
    <property type="protein sequence ID" value="BCK54854.1"/>
    <property type="molecule type" value="Genomic_DNA"/>
</dbReference>
<evidence type="ECO:0000313" key="4">
    <source>
        <dbReference type="Proteomes" id="UP000516173"/>
    </source>
</evidence>
<dbReference type="SUPFAM" id="SSF52540">
    <property type="entry name" value="P-loop containing nucleoside triphosphate hydrolases"/>
    <property type="match status" value="1"/>
</dbReference>
<dbReference type="Gene3D" id="3.40.50.300">
    <property type="entry name" value="P-loop containing nucleotide triphosphate hydrolases"/>
    <property type="match status" value="1"/>
</dbReference>
<evidence type="ECO:0000256" key="1">
    <source>
        <dbReference type="SAM" id="MobiDB-lite"/>
    </source>
</evidence>
<keyword evidence="4" id="KW-1185">Reference proteome</keyword>
<dbReference type="GeneID" id="80347177"/>
<dbReference type="InterPro" id="IPR036388">
    <property type="entry name" value="WH-like_DNA-bd_sf"/>
</dbReference>
<proteinExistence type="predicted"/>
<protein>
    <recommendedName>
        <fullName evidence="2">HTH luxR-type domain-containing protein</fullName>
    </recommendedName>
</protein>
<evidence type="ECO:0000313" key="3">
    <source>
        <dbReference type="EMBL" id="BCK54854.1"/>
    </source>
</evidence>
<dbReference type="InterPro" id="IPR027417">
    <property type="entry name" value="P-loop_NTPase"/>
</dbReference>
<dbReference type="SUPFAM" id="SSF46894">
    <property type="entry name" value="C-terminal effector domain of the bipartite response regulators"/>
    <property type="match status" value="1"/>
</dbReference>
<dbReference type="PROSITE" id="PS50043">
    <property type="entry name" value="HTH_LUXR_2"/>
    <property type="match status" value="1"/>
</dbReference>
<dbReference type="PANTHER" id="PTHR47691:SF3">
    <property type="entry name" value="HTH-TYPE TRANSCRIPTIONAL REGULATOR RV0890C-RELATED"/>
    <property type="match status" value="1"/>
</dbReference>
<feature type="domain" description="HTH luxR-type" evidence="2">
    <location>
        <begin position="761"/>
        <end position="826"/>
    </location>
</feature>
<dbReference type="SMART" id="SM00421">
    <property type="entry name" value="HTH_LUXR"/>
    <property type="match status" value="1"/>
</dbReference>
<evidence type="ECO:0000259" key="2">
    <source>
        <dbReference type="PROSITE" id="PS50043"/>
    </source>
</evidence>
<gene>
    <name evidence="3" type="ORF">NWFMUON74_26260</name>
</gene>
<dbReference type="PANTHER" id="PTHR47691">
    <property type="entry name" value="REGULATOR-RELATED"/>
    <property type="match status" value="1"/>
</dbReference>
<feature type="compositionally biased region" description="Basic and acidic residues" evidence="1">
    <location>
        <begin position="831"/>
        <end position="842"/>
    </location>
</feature>
<dbReference type="Gene3D" id="1.10.10.10">
    <property type="entry name" value="Winged helix-like DNA-binding domain superfamily/Winged helix DNA-binding domain"/>
    <property type="match status" value="1"/>
</dbReference>
<accession>A0A7G1KNL6</accession>
<organism evidence="3 4">
    <name type="scientific">Nocardia wallacei</name>
    <dbReference type="NCBI Taxonomy" id="480035"/>
    <lineage>
        <taxon>Bacteria</taxon>
        <taxon>Bacillati</taxon>
        <taxon>Actinomycetota</taxon>
        <taxon>Actinomycetes</taxon>
        <taxon>Mycobacteriales</taxon>
        <taxon>Nocardiaceae</taxon>
        <taxon>Nocardia</taxon>
    </lineage>
</organism>
<dbReference type="InterPro" id="IPR000792">
    <property type="entry name" value="Tscrpt_reg_LuxR_C"/>
</dbReference>
<dbReference type="InterPro" id="IPR016032">
    <property type="entry name" value="Sig_transdc_resp-reg_C-effctor"/>
</dbReference>
<dbReference type="GO" id="GO:0003677">
    <property type="term" value="F:DNA binding"/>
    <property type="evidence" value="ECO:0007669"/>
    <property type="project" value="InterPro"/>
</dbReference>
<dbReference type="KEGG" id="nwl:NWFMUON74_26260"/>
<dbReference type="Pfam" id="PF00196">
    <property type="entry name" value="GerE"/>
    <property type="match status" value="1"/>
</dbReference>
<dbReference type="GO" id="GO:0006355">
    <property type="term" value="P:regulation of DNA-templated transcription"/>
    <property type="evidence" value="ECO:0007669"/>
    <property type="project" value="InterPro"/>
</dbReference>
<reference evidence="3 4" key="1">
    <citation type="submission" date="2020-08" db="EMBL/GenBank/DDBJ databases">
        <title>Genome Sequencing of Nocardia wallacei strain FMUON74 and assembly.</title>
        <authorList>
            <person name="Toyokawa M."/>
            <person name="Uesaka K."/>
        </authorList>
    </citation>
    <scope>NUCLEOTIDE SEQUENCE [LARGE SCALE GENOMIC DNA]</scope>
    <source>
        <strain evidence="3 4">FMUON74</strain>
    </source>
</reference>
<feature type="region of interest" description="Disordered" evidence="1">
    <location>
        <begin position="831"/>
        <end position="855"/>
    </location>
</feature>
<dbReference type="AlphaFoldDB" id="A0A7G1KNL6"/>
<dbReference type="RefSeq" id="WP_187688051.1">
    <property type="nucleotide sequence ID" value="NZ_AP023396.1"/>
</dbReference>
<name>A0A7G1KNL6_9NOCA</name>
<dbReference type="Proteomes" id="UP000516173">
    <property type="component" value="Chromosome"/>
</dbReference>